<evidence type="ECO:0000313" key="6">
    <source>
        <dbReference type="Proteomes" id="UP000234483"/>
    </source>
</evidence>
<dbReference type="Proteomes" id="UP000281192">
    <property type="component" value="Chromosome"/>
</dbReference>
<evidence type="ECO:0000256" key="2">
    <source>
        <dbReference type="PROSITE-ProRule" id="PRU00169"/>
    </source>
</evidence>
<dbReference type="PANTHER" id="PTHR44591">
    <property type="entry name" value="STRESS RESPONSE REGULATOR PROTEIN 1"/>
    <property type="match status" value="1"/>
</dbReference>
<proteinExistence type="predicted"/>
<dbReference type="KEGG" id="cfh:C1707_15210"/>
<evidence type="ECO:0000259" key="3">
    <source>
        <dbReference type="PROSITE" id="PS50110"/>
    </source>
</evidence>
<dbReference type="RefSeq" id="WP_101712151.1">
    <property type="nucleotide sequence ID" value="NZ_CP026100.1"/>
</dbReference>
<dbReference type="OrthoDB" id="9784719at2"/>
<dbReference type="GO" id="GO:0000160">
    <property type="term" value="P:phosphorelay signal transduction system"/>
    <property type="evidence" value="ECO:0007669"/>
    <property type="project" value="InterPro"/>
</dbReference>
<sequence length="131" mass="13703">MVDDGHSPPQARPLILVVEDEPLVRALACDILEDGGFRSLEAGSAREAIAIIAARTNIAILFTDVDMPGEINGVGLAYLVSKQAPEVKIVVTSGAGARTADDLPANARFLLKPYSPATLIDLIGGLLAAER</sequence>
<dbReference type="InterPro" id="IPR001789">
    <property type="entry name" value="Sig_transdc_resp-reg_receiver"/>
</dbReference>
<dbReference type="PANTHER" id="PTHR44591:SF3">
    <property type="entry name" value="RESPONSE REGULATORY DOMAIN-CONTAINING PROTEIN"/>
    <property type="match status" value="1"/>
</dbReference>
<evidence type="ECO:0000313" key="4">
    <source>
        <dbReference type="EMBL" id="AYV47501.1"/>
    </source>
</evidence>
<dbReference type="SUPFAM" id="SSF52172">
    <property type="entry name" value="CheY-like"/>
    <property type="match status" value="1"/>
</dbReference>
<dbReference type="PROSITE" id="PS50110">
    <property type="entry name" value="RESPONSE_REGULATORY"/>
    <property type="match status" value="1"/>
</dbReference>
<dbReference type="Proteomes" id="UP000234483">
    <property type="component" value="Unassembled WGS sequence"/>
</dbReference>
<organism evidence="5 6">
    <name type="scientific">Caulobacter flavus</name>
    <dbReference type="NCBI Taxonomy" id="1679497"/>
    <lineage>
        <taxon>Bacteria</taxon>
        <taxon>Pseudomonadati</taxon>
        <taxon>Pseudomonadota</taxon>
        <taxon>Alphaproteobacteria</taxon>
        <taxon>Caulobacterales</taxon>
        <taxon>Caulobacteraceae</taxon>
        <taxon>Caulobacter</taxon>
    </lineage>
</organism>
<reference evidence="5 6" key="1">
    <citation type="submission" date="2017-12" db="EMBL/GenBank/DDBJ databases">
        <title>The genome sequence of Caulobacter flavus CGMCC1 15093.</title>
        <authorList>
            <person name="Gao J."/>
            <person name="Mao X."/>
            <person name="Sun J."/>
        </authorList>
    </citation>
    <scope>NUCLEOTIDE SEQUENCE [LARGE SCALE GENOMIC DNA]</scope>
    <source>
        <strain evidence="5 6">CGMCC1 15093</strain>
    </source>
</reference>
<dbReference type="EMBL" id="CP026100">
    <property type="protein sequence ID" value="AYV47501.1"/>
    <property type="molecule type" value="Genomic_DNA"/>
</dbReference>
<protein>
    <submittedName>
        <fullName evidence="5">Response regulator</fullName>
    </submittedName>
</protein>
<reference evidence="4 7" key="2">
    <citation type="submission" date="2018-01" db="EMBL/GenBank/DDBJ databases">
        <title>Complete genome sequence of Caulobacter flavus RHGG3.</title>
        <authorList>
            <person name="Yang E."/>
        </authorList>
    </citation>
    <scope>NUCLEOTIDE SEQUENCE [LARGE SCALE GENOMIC DNA]</scope>
    <source>
        <strain evidence="4 7">RHGG3</strain>
    </source>
</reference>
<evidence type="ECO:0000256" key="1">
    <source>
        <dbReference type="ARBA" id="ARBA00022553"/>
    </source>
</evidence>
<dbReference type="InterPro" id="IPR050595">
    <property type="entry name" value="Bact_response_regulator"/>
</dbReference>
<dbReference type="SMART" id="SM00448">
    <property type="entry name" value="REC"/>
    <property type="match status" value="1"/>
</dbReference>
<evidence type="ECO:0000313" key="7">
    <source>
        <dbReference type="Proteomes" id="UP000281192"/>
    </source>
</evidence>
<dbReference type="AlphaFoldDB" id="A0A2N5CX01"/>
<feature type="domain" description="Response regulatory" evidence="3">
    <location>
        <begin position="14"/>
        <end position="127"/>
    </location>
</feature>
<keyword evidence="7" id="KW-1185">Reference proteome</keyword>
<gene>
    <name evidence="4" type="ORF">C1707_15210</name>
    <name evidence="5" type="ORF">CFHF_06205</name>
</gene>
<evidence type="ECO:0000313" key="5">
    <source>
        <dbReference type="EMBL" id="PLR18342.1"/>
    </source>
</evidence>
<dbReference type="EMBL" id="PJRQ01000011">
    <property type="protein sequence ID" value="PLR18342.1"/>
    <property type="molecule type" value="Genomic_DNA"/>
</dbReference>
<feature type="modified residue" description="4-aspartylphosphate" evidence="2">
    <location>
        <position position="64"/>
    </location>
</feature>
<dbReference type="Gene3D" id="3.40.50.2300">
    <property type="match status" value="1"/>
</dbReference>
<accession>A0A2N5CX01</accession>
<name>A0A2N5CX01_9CAUL</name>
<dbReference type="InterPro" id="IPR011006">
    <property type="entry name" value="CheY-like_superfamily"/>
</dbReference>
<keyword evidence="1 2" id="KW-0597">Phosphoprotein</keyword>
<dbReference type="Pfam" id="PF00072">
    <property type="entry name" value="Response_reg"/>
    <property type="match status" value="1"/>
</dbReference>